<protein>
    <submittedName>
        <fullName evidence="2">Uncharacterized protein</fullName>
    </submittedName>
</protein>
<sequence length="65" mass="6689">MSIPITTPPSPMSTACCEDSKTRTAPTQTASFEAISGQTTASWPACKFPASPTAFEAFSGQTTAS</sequence>
<evidence type="ECO:0000313" key="3">
    <source>
        <dbReference type="Proteomes" id="UP000290289"/>
    </source>
</evidence>
<gene>
    <name evidence="2" type="ORF">DVH24_001142</name>
</gene>
<name>A0A498K0U3_MALDO</name>
<dbReference type="EMBL" id="RDQH01000330">
    <property type="protein sequence ID" value="RXI00908.1"/>
    <property type="molecule type" value="Genomic_DNA"/>
</dbReference>
<proteinExistence type="predicted"/>
<dbReference type="AlphaFoldDB" id="A0A498K0U3"/>
<accession>A0A498K0U3</accession>
<reference evidence="2 3" key="1">
    <citation type="submission" date="2018-10" db="EMBL/GenBank/DDBJ databases">
        <title>A high-quality apple genome assembly.</title>
        <authorList>
            <person name="Hu J."/>
        </authorList>
    </citation>
    <scope>NUCLEOTIDE SEQUENCE [LARGE SCALE GENOMIC DNA]</scope>
    <source>
        <strain evidence="3">cv. HFTH1</strain>
        <tissue evidence="2">Young leaf</tissue>
    </source>
</reference>
<evidence type="ECO:0000313" key="2">
    <source>
        <dbReference type="EMBL" id="RXI00908.1"/>
    </source>
</evidence>
<comment type="caution">
    <text evidence="2">The sequence shown here is derived from an EMBL/GenBank/DDBJ whole genome shotgun (WGS) entry which is preliminary data.</text>
</comment>
<organism evidence="2 3">
    <name type="scientific">Malus domestica</name>
    <name type="common">Apple</name>
    <name type="synonym">Pyrus malus</name>
    <dbReference type="NCBI Taxonomy" id="3750"/>
    <lineage>
        <taxon>Eukaryota</taxon>
        <taxon>Viridiplantae</taxon>
        <taxon>Streptophyta</taxon>
        <taxon>Embryophyta</taxon>
        <taxon>Tracheophyta</taxon>
        <taxon>Spermatophyta</taxon>
        <taxon>Magnoliopsida</taxon>
        <taxon>eudicotyledons</taxon>
        <taxon>Gunneridae</taxon>
        <taxon>Pentapetalae</taxon>
        <taxon>rosids</taxon>
        <taxon>fabids</taxon>
        <taxon>Rosales</taxon>
        <taxon>Rosaceae</taxon>
        <taxon>Amygdaloideae</taxon>
        <taxon>Maleae</taxon>
        <taxon>Malus</taxon>
    </lineage>
</organism>
<feature type="region of interest" description="Disordered" evidence="1">
    <location>
        <begin position="1"/>
        <end position="28"/>
    </location>
</feature>
<feature type="compositionally biased region" description="Pro residues" evidence="1">
    <location>
        <begin position="1"/>
        <end position="11"/>
    </location>
</feature>
<evidence type="ECO:0000256" key="1">
    <source>
        <dbReference type="SAM" id="MobiDB-lite"/>
    </source>
</evidence>
<keyword evidence="3" id="KW-1185">Reference proteome</keyword>
<dbReference type="Proteomes" id="UP000290289">
    <property type="component" value="Chromosome 4"/>
</dbReference>